<dbReference type="STRING" id="93684.SAMN05421853_103399"/>
<protein>
    <submittedName>
        <fullName evidence="4">Polysaccharide export outer membrane protein</fullName>
    </submittedName>
</protein>
<evidence type="ECO:0000259" key="2">
    <source>
        <dbReference type="Pfam" id="PF02563"/>
    </source>
</evidence>
<proteinExistence type="predicted"/>
<reference evidence="5" key="1">
    <citation type="submission" date="2016-10" db="EMBL/GenBank/DDBJ databases">
        <authorList>
            <person name="Varghese N."/>
            <person name="Submissions S."/>
        </authorList>
    </citation>
    <scope>NUCLEOTIDE SEQUENCE [LARGE SCALE GENOMIC DNA]</scope>
    <source>
        <strain evidence="5">JCM 10271</strain>
    </source>
</reference>
<dbReference type="Gene3D" id="3.30.1950.10">
    <property type="entry name" value="wza like domain"/>
    <property type="match status" value="1"/>
</dbReference>
<feature type="domain" description="AprE-like long alpha-helical hairpin" evidence="3">
    <location>
        <begin position="198"/>
        <end position="378"/>
    </location>
</feature>
<dbReference type="PANTHER" id="PTHR33619:SF3">
    <property type="entry name" value="POLYSACCHARIDE EXPORT PROTEIN GFCE-RELATED"/>
    <property type="match status" value="1"/>
</dbReference>
<keyword evidence="5" id="KW-1185">Reference proteome</keyword>
<accession>A0A1I5XGV5</accession>
<dbReference type="EMBL" id="FOXV01000003">
    <property type="protein sequence ID" value="SFQ31191.1"/>
    <property type="molecule type" value="Genomic_DNA"/>
</dbReference>
<dbReference type="InterPro" id="IPR058781">
    <property type="entry name" value="HH_AprE-like"/>
</dbReference>
<dbReference type="InterPro" id="IPR003715">
    <property type="entry name" value="Poly_export_N"/>
</dbReference>
<dbReference type="Proteomes" id="UP000243106">
    <property type="component" value="Unassembled WGS sequence"/>
</dbReference>
<gene>
    <name evidence="4" type="ORF">SAMN05421853_103399</name>
</gene>
<organism evidence="4 5">
    <name type="scientific">Roseivivax halotolerans</name>
    <dbReference type="NCBI Taxonomy" id="93684"/>
    <lineage>
        <taxon>Bacteria</taxon>
        <taxon>Pseudomonadati</taxon>
        <taxon>Pseudomonadota</taxon>
        <taxon>Alphaproteobacteria</taxon>
        <taxon>Rhodobacterales</taxon>
        <taxon>Roseobacteraceae</taxon>
        <taxon>Roseivivax</taxon>
    </lineage>
</organism>
<dbReference type="AlphaFoldDB" id="A0A1I5XGV5"/>
<dbReference type="GO" id="GO:0015159">
    <property type="term" value="F:polysaccharide transmembrane transporter activity"/>
    <property type="evidence" value="ECO:0007669"/>
    <property type="project" value="InterPro"/>
</dbReference>
<evidence type="ECO:0000313" key="5">
    <source>
        <dbReference type="Proteomes" id="UP000243106"/>
    </source>
</evidence>
<keyword evidence="1" id="KW-0732">Signal</keyword>
<evidence type="ECO:0000259" key="3">
    <source>
        <dbReference type="Pfam" id="PF25994"/>
    </source>
</evidence>
<name>A0A1I5XGV5_9RHOB</name>
<feature type="domain" description="Polysaccharide export protein N-terminal" evidence="2">
    <location>
        <begin position="56"/>
        <end position="142"/>
    </location>
</feature>
<dbReference type="Pfam" id="PF02563">
    <property type="entry name" value="Poly_export"/>
    <property type="match status" value="1"/>
</dbReference>
<sequence>MMTRDGDMDHVTGASMTRELWKSSMRALRISVARLLVISVSILLLATIQTPAQAEPDEIYQLGPGDRLSVRVVRWDNQELDFVEWDAVSGSFSISSNGTLSIPLAGTFSTLDKDLDELSQEVSAKLNESVQLIETPSVVIEIETYRPFYVIGDVERPGAFEATPGLGVMQAYALAGGAPYLREAESNDLRGVMRDAGDLSRIRREEVRLQVLAHRLNAELRGADTFEIDVELRHPDGSEALDRLISDETEIFATRKEARALERQSLEELKILLATEISQLETKRLRLADQILTAREVSDNLAELGDRGLARADQLRDAQRAIFELESQDIDLENGIFRAQQGIKEAERDIVSIQTQLLTQVTAELQRVNAELEDRAQRSKLLISMLDLFSVGVPQSERQFSTEFFITRSTTDGAEVQVTGDTPIGPGDILRVQRRAADSTSN</sequence>
<dbReference type="Pfam" id="PF25994">
    <property type="entry name" value="HH_AprE"/>
    <property type="match status" value="1"/>
</dbReference>
<dbReference type="PANTHER" id="PTHR33619">
    <property type="entry name" value="POLYSACCHARIDE EXPORT PROTEIN GFCE-RELATED"/>
    <property type="match status" value="1"/>
</dbReference>
<evidence type="ECO:0000313" key="4">
    <source>
        <dbReference type="EMBL" id="SFQ31191.1"/>
    </source>
</evidence>
<evidence type="ECO:0000256" key="1">
    <source>
        <dbReference type="ARBA" id="ARBA00022729"/>
    </source>
</evidence>
<dbReference type="InterPro" id="IPR049712">
    <property type="entry name" value="Poly_export"/>
</dbReference>
<dbReference type="Gene3D" id="3.10.560.10">
    <property type="entry name" value="Outer membrane lipoprotein wza domain like"/>
    <property type="match status" value="1"/>
</dbReference>